<organism evidence="2 3">
    <name type="scientific">Algibacter aquimarinus</name>
    <dbReference type="NCBI Taxonomy" id="1136748"/>
    <lineage>
        <taxon>Bacteria</taxon>
        <taxon>Pseudomonadati</taxon>
        <taxon>Bacteroidota</taxon>
        <taxon>Flavobacteriia</taxon>
        <taxon>Flavobacteriales</taxon>
        <taxon>Flavobacteriaceae</taxon>
        <taxon>Algibacter</taxon>
    </lineage>
</organism>
<dbReference type="Proteomes" id="UP001501692">
    <property type="component" value="Unassembled WGS sequence"/>
</dbReference>
<gene>
    <name evidence="2" type="ORF">GCM10023315_01230</name>
</gene>
<reference evidence="3" key="1">
    <citation type="journal article" date="2019" name="Int. J. Syst. Evol. Microbiol.">
        <title>The Global Catalogue of Microorganisms (GCM) 10K type strain sequencing project: providing services to taxonomists for standard genome sequencing and annotation.</title>
        <authorList>
            <consortium name="The Broad Institute Genomics Platform"/>
            <consortium name="The Broad Institute Genome Sequencing Center for Infectious Disease"/>
            <person name="Wu L."/>
            <person name="Ma J."/>
        </authorList>
    </citation>
    <scope>NUCLEOTIDE SEQUENCE [LARGE SCALE GENOMIC DNA]</scope>
    <source>
        <strain evidence="3">JCM 18287</strain>
    </source>
</reference>
<keyword evidence="1" id="KW-0732">Signal</keyword>
<evidence type="ECO:0000256" key="1">
    <source>
        <dbReference type="SAM" id="SignalP"/>
    </source>
</evidence>
<comment type="caution">
    <text evidence="2">The sequence shown here is derived from an EMBL/GenBank/DDBJ whole genome shotgun (WGS) entry which is preliminary data.</text>
</comment>
<dbReference type="RefSeq" id="WP_345163205.1">
    <property type="nucleotide sequence ID" value="NZ_BAABJK010000002.1"/>
</dbReference>
<evidence type="ECO:0000313" key="2">
    <source>
        <dbReference type="EMBL" id="GAA4957573.1"/>
    </source>
</evidence>
<protein>
    <recommendedName>
        <fullName evidence="4">DUF2141 domain-containing protein</fullName>
    </recommendedName>
</protein>
<proteinExistence type="predicted"/>
<accession>A0ABP9GZG8</accession>
<dbReference type="InterPro" id="IPR018673">
    <property type="entry name" value="DUF2141"/>
</dbReference>
<keyword evidence="3" id="KW-1185">Reference proteome</keyword>
<name>A0ABP9GZG8_9FLAO</name>
<feature type="signal peptide" evidence="1">
    <location>
        <begin position="1"/>
        <end position="19"/>
    </location>
</feature>
<sequence>MKTLSLIIALLLTVTFTNAQEAEKGKSITVNIDKLQSNSGHVLISLHTENTFMKGNGIVDKKSKIVDGKVSVTFENVEEGTYAILVLHDANDNNQMDFEPNGMPKESFGASNNSMSFGPPQFSMAKFDVDDEDLEMKIIL</sequence>
<feature type="chain" id="PRO_5046652604" description="DUF2141 domain-containing protein" evidence="1">
    <location>
        <begin position="20"/>
        <end position="140"/>
    </location>
</feature>
<dbReference type="Pfam" id="PF09912">
    <property type="entry name" value="DUF2141"/>
    <property type="match status" value="1"/>
</dbReference>
<evidence type="ECO:0008006" key="4">
    <source>
        <dbReference type="Google" id="ProtNLM"/>
    </source>
</evidence>
<evidence type="ECO:0000313" key="3">
    <source>
        <dbReference type="Proteomes" id="UP001501692"/>
    </source>
</evidence>
<dbReference type="EMBL" id="BAABJK010000002">
    <property type="protein sequence ID" value="GAA4957573.1"/>
    <property type="molecule type" value="Genomic_DNA"/>
</dbReference>